<organism evidence="1 2">
    <name type="scientific">Methylorubrum salsuginis</name>
    <dbReference type="NCBI Taxonomy" id="414703"/>
    <lineage>
        <taxon>Bacteria</taxon>
        <taxon>Pseudomonadati</taxon>
        <taxon>Pseudomonadota</taxon>
        <taxon>Alphaproteobacteria</taxon>
        <taxon>Hyphomicrobiales</taxon>
        <taxon>Methylobacteriaceae</taxon>
        <taxon>Methylorubrum</taxon>
    </lineage>
</organism>
<dbReference type="EMBL" id="FOSV01000025">
    <property type="protein sequence ID" value="SFL81009.1"/>
    <property type="molecule type" value="Genomic_DNA"/>
</dbReference>
<dbReference type="RefSeq" id="WP_207549492.1">
    <property type="nucleotide sequence ID" value="NZ_FOSV01000025.1"/>
</dbReference>
<name>A0A1I4KR34_9HYPH</name>
<sequence length="48" mass="4828">MSNGTATFLIIIAAVSASFGALHGYLFNDGPTLPGIIYGTCVGVLVIA</sequence>
<evidence type="ECO:0000313" key="1">
    <source>
        <dbReference type="EMBL" id="SFL81009.1"/>
    </source>
</evidence>
<evidence type="ECO:0000313" key="2">
    <source>
        <dbReference type="Proteomes" id="UP000198804"/>
    </source>
</evidence>
<reference evidence="2" key="1">
    <citation type="submission" date="2016-10" db="EMBL/GenBank/DDBJ databases">
        <authorList>
            <person name="Varghese N."/>
            <person name="Submissions S."/>
        </authorList>
    </citation>
    <scope>NUCLEOTIDE SEQUENCE [LARGE SCALE GENOMIC DNA]</scope>
    <source>
        <strain evidence="2">CGMCC 1.6474</strain>
    </source>
</reference>
<accession>A0A1I4KR34</accession>
<protein>
    <submittedName>
        <fullName evidence="1">Uncharacterized protein</fullName>
    </submittedName>
</protein>
<gene>
    <name evidence="1" type="ORF">SAMN04488125_12559</name>
</gene>
<dbReference type="AlphaFoldDB" id="A0A1I4KR34"/>
<proteinExistence type="predicted"/>
<keyword evidence="2" id="KW-1185">Reference proteome</keyword>
<dbReference type="Proteomes" id="UP000198804">
    <property type="component" value="Unassembled WGS sequence"/>
</dbReference>